<accession>A0AAE8MCB6</accession>
<comment type="caution">
    <text evidence="1">The sequence shown here is derived from an EMBL/GenBank/DDBJ whole genome shotgun (WGS) entry which is preliminary data.</text>
</comment>
<sequence length="36" mass="4094">MCTYAIATFGPVPDRQLDEGVGYGRRLCPYRAENSW</sequence>
<name>A0AAE8MCB6_9HYPO</name>
<proteinExistence type="predicted"/>
<dbReference type="EMBL" id="ONZP01000231">
    <property type="protein sequence ID" value="SPJ78496.1"/>
    <property type="molecule type" value="Genomic_DNA"/>
</dbReference>
<evidence type="ECO:0000313" key="2">
    <source>
        <dbReference type="Proteomes" id="UP001187734"/>
    </source>
</evidence>
<dbReference type="AlphaFoldDB" id="A0AAE8MCB6"/>
<reference evidence="1" key="1">
    <citation type="submission" date="2018-03" db="EMBL/GenBank/DDBJ databases">
        <authorList>
            <person name="Guldener U."/>
        </authorList>
    </citation>
    <scope>NUCLEOTIDE SEQUENCE</scope>
</reference>
<evidence type="ECO:0000313" key="1">
    <source>
        <dbReference type="EMBL" id="SPJ78496.1"/>
    </source>
</evidence>
<dbReference type="Proteomes" id="UP001187734">
    <property type="component" value="Unassembled WGS sequence"/>
</dbReference>
<gene>
    <name evidence="1" type="ORF">FTOL_06885</name>
</gene>
<keyword evidence="2" id="KW-1185">Reference proteome</keyword>
<protein>
    <submittedName>
        <fullName evidence="1">Uncharacterized protein</fullName>
    </submittedName>
</protein>
<organism evidence="1 2">
    <name type="scientific">Fusarium torulosum</name>
    <dbReference type="NCBI Taxonomy" id="33205"/>
    <lineage>
        <taxon>Eukaryota</taxon>
        <taxon>Fungi</taxon>
        <taxon>Dikarya</taxon>
        <taxon>Ascomycota</taxon>
        <taxon>Pezizomycotina</taxon>
        <taxon>Sordariomycetes</taxon>
        <taxon>Hypocreomycetidae</taxon>
        <taxon>Hypocreales</taxon>
        <taxon>Nectriaceae</taxon>
        <taxon>Fusarium</taxon>
    </lineage>
</organism>